<feature type="domain" description="Polymerase beta nucleotidyltransferase" evidence="1">
    <location>
        <begin position="12"/>
        <end position="102"/>
    </location>
</feature>
<evidence type="ECO:0000313" key="2">
    <source>
        <dbReference type="EMBL" id="GAA0434944.1"/>
    </source>
</evidence>
<evidence type="ECO:0000259" key="1">
    <source>
        <dbReference type="Pfam" id="PF18765"/>
    </source>
</evidence>
<name>A0ABN0Z6M9_9BACI</name>
<accession>A0ABN0Z6M9</accession>
<evidence type="ECO:0000313" key="3">
    <source>
        <dbReference type="Proteomes" id="UP001501459"/>
    </source>
</evidence>
<dbReference type="Proteomes" id="UP001501459">
    <property type="component" value="Unassembled WGS sequence"/>
</dbReference>
<dbReference type="CDD" id="cd05403">
    <property type="entry name" value="NT_KNTase_like"/>
    <property type="match status" value="1"/>
</dbReference>
<comment type="caution">
    <text evidence="2">The sequence shown here is derived from an EMBL/GenBank/DDBJ whole genome shotgun (WGS) entry which is preliminary data.</text>
</comment>
<dbReference type="Pfam" id="PF18765">
    <property type="entry name" value="Polbeta"/>
    <property type="match status" value="1"/>
</dbReference>
<gene>
    <name evidence="2" type="ORF">GCM10008983_09400</name>
</gene>
<reference evidence="2 3" key="1">
    <citation type="journal article" date="2019" name="Int. J. Syst. Evol. Microbiol.">
        <title>The Global Catalogue of Microorganisms (GCM) 10K type strain sequencing project: providing services to taxonomists for standard genome sequencing and annotation.</title>
        <authorList>
            <consortium name="The Broad Institute Genomics Platform"/>
            <consortium name="The Broad Institute Genome Sequencing Center for Infectious Disease"/>
            <person name="Wu L."/>
            <person name="Ma J."/>
        </authorList>
    </citation>
    <scope>NUCLEOTIDE SEQUENCE [LARGE SCALE GENOMIC DNA]</scope>
    <source>
        <strain evidence="2 3">JCM 12149</strain>
    </source>
</reference>
<proteinExistence type="predicted"/>
<dbReference type="InterPro" id="IPR043519">
    <property type="entry name" value="NT_sf"/>
</dbReference>
<protein>
    <recommendedName>
        <fullName evidence="1">Polymerase beta nucleotidyltransferase domain-containing protein</fullName>
    </recommendedName>
</protein>
<dbReference type="Gene3D" id="3.30.460.10">
    <property type="entry name" value="Beta Polymerase, domain 2"/>
    <property type="match status" value="1"/>
</dbReference>
<dbReference type="SUPFAM" id="SSF81301">
    <property type="entry name" value="Nucleotidyltransferase"/>
    <property type="match status" value="1"/>
</dbReference>
<dbReference type="InterPro" id="IPR041633">
    <property type="entry name" value="Polbeta"/>
</dbReference>
<organism evidence="2 3">
    <name type="scientific">Lentibacillus halophilus</name>
    <dbReference type="NCBI Taxonomy" id="295065"/>
    <lineage>
        <taxon>Bacteria</taxon>
        <taxon>Bacillati</taxon>
        <taxon>Bacillota</taxon>
        <taxon>Bacilli</taxon>
        <taxon>Bacillales</taxon>
        <taxon>Bacillaceae</taxon>
        <taxon>Lentibacillus</taxon>
    </lineage>
</organism>
<keyword evidence="3" id="KW-1185">Reference proteome</keyword>
<dbReference type="EMBL" id="BAAADM010000023">
    <property type="protein sequence ID" value="GAA0434944.1"/>
    <property type="molecule type" value="Genomic_DNA"/>
</dbReference>
<sequence>MFGLREQDMALITQTITRFETIECALIFGSRALGNYKKGSDVDIAVKGGEVTRNTAAGLSERLNHESPLPYFFDVVHYESMTNERLRHHIDHNGIEIYKKDTLLHENSPTYHSASDD</sequence>
<dbReference type="RefSeq" id="WP_343751504.1">
    <property type="nucleotide sequence ID" value="NZ_BAAADM010000023.1"/>
</dbReference>